<dbReference type="GO" id="GO:0005886">
    <property type="term" value="C:plasma membrane"/>
    <property type="evidence" value="ECO:0007669"/>
    <property type="project" value="UniProtKB-SubCell"/>
</dbReference>
<comment type="caution">
    <text evidence="7">The sequence shown here is derived from an EMBL/GenBank/DDBJ whole genome shotgun (WGS) entry which is preliminary data.</text>
</comment>
<feature type="transmembrane region" description="Helical" evidence="5">
    <location>
        <begin position="285"/>
        <end position="305"/>
    </location>
</feature>
<keyword evidence="8" id="KW-1185">Reference proteome</keyword>
<dbReference type="RefSeq" id="WP_285760009.1">
    <property type="nucleotide sequence ID" value="NZ_BSQG01000004.1"/>
</dbReference>
<dbReference type="PANTHER" id="PTHR23531">
    <property type="entry name" value="QUINOLENE RESISTANCE PROTEIN NORA"/>
    <property type="match status" value="1"/>
</dbReference>
<feature type="transmembrane region" description="Helical" evidence="5">
    <location>
        <begin position="252"/>
        <end position="273"/>
    </location>
</feature>
<dbReference type="InterPro" id="IPR036259">
    <property type="entry name" value="MFS_trans_sf"/>
</dbReference>
<comment type="subcellular location">
    <subcellularLocation>
        <location evidence="1">Cell membrane</location>
        <topology evidence="1">Multi-pass membrane protein</topology>
    </subcellularLocation>
</comment>
<dbReference type="InterPro" id="IPR052714">
    <property type="entry name" value="MFS_Exporter"/>
</dbReference>
<keyword evidence="4 5" id="KW-0472">Membrane</keyword>
<feature type="transmembrane region" description="Helical" evidence="5">
    <location>
        <begin position="357"/>
        <end position="378"/>
    </location>
</feature>
<accession>A0A9W6P7L6</accession>
<feature type="transmembrane region" description="Helical" evidence="5">
    <location>
        <begin position="21"/>
        <end position="42"/>
    </location>
</feature>
<feature type="transmembrane region" description="Helical" evidence="5">
    <location>
        <begin position="216"/>
        <end position="246"/>
    </location>
</feature>
<keyword evidence="2 5" id="KW-0812">Transmembrane</keyword>
<dbReference type="SUPFAM" id="SSF103473">
    <property type="entry name" value="MFS general substrate transporter"/>
    <property type="match status" value="1"/>
</dbReference>
<feature type="transmembrane region" description="Helical" evidence="5">
    <location>
        <begin position="111"/>
        <end position="133"/>
    </location>
</feature>
<dbReference type="Proteomes" id="UP001165092">
    <property type="component" value="Unassembled WGS sequence"/>
</dbReference>
<dbReference type="InterPro" id="IPR011701">
    <property type="entry name" value="MFS"/>
</dbReference>
<dbReference type="Gene3D" id="1.20.1250.20">
    <property type="entry name" value="MFS general substrate transporter like domains"/>
    <property type="match status" value="1"/>
</dbReference>
<reference evidence="7" key="1">
    <citation type="submission" date="2023-02" db="EMBL/GenBank/DDBJ databases">
        <title>Nocardiopsis ansamitocini NBRC 112285.</title>
        <authorList>
            <person name="Ichikawa N."/>
            <person name="Sato H."/>
            <person name="Tonouchi N."/>
        </authorList>
    </citation>
    <scope>NUCLEOTIDE SEQUENCE</scope>
    <source>
        <strain evidence="7">NBRC 112285</strain>
    </source>
</reference>
<evidence type="ECO:0000256" key="3">
    <source>
        <dbReference type="ARBA" id="ARBA00022989"/>
    </source>
</evidence>
<feature type="transmembrane region" description="Helical" evidence="5">
    <location>
        <begin position="145"/>
        <end position="166"/>
    </location>
</feature>
<organism evidence="7 8">
    <name type="scientific">Nocardiopsis ansamitocini</name>
    <dbReference type="NCBI Taxonomy" id="1670832"/>
    <lineage>
        <taxon>Bacteria</taxon>
        <taxon>Bacillati</taxon>
        <taxon>Actinomycetota</taxon>
        <taxon>Actinomycetes</taxon>
        <taxon>Streptosporangiales</taxon>
        <taxon>Nocardiopsidaceae</taxon>
        <taxon>Nocardiopsis</taxon>
    </lineage>
</organism>
<feature type="transmembrane region" description="Helical" evidence="5">
    <location>
        <begin position="317"/>
        <end position="336"/>
    </location>
</feature>
<feature type="transmembrane region" description="Helical" evidence="5">
    <location>
        <begin position="54"/>
        <end position="78"/>
    </location>
</feature>
<feature type="domain" description="Major facilitator superfamily (MFS) profile" evidence="6">
    <location>
        <begin position="20"/>
        <end position="410"/>
    </location>
</feature>
<dbReference type="AlphaFoldDB" id="A0A9W6P7L6"/>
<dbReference type="GO" id="GO:0022857">
    <property type="term" value="F:transmembrane transporter activity"/>
    <property type="evidence" value="ECO:0007669"/>
    <property type="project" value="InterPro"/>
</dbReference>
<feature type="transmembrane region" description="Helical" evidence="5">
    <location>
        <begin position="85"/>
        <end position="105"/>
    </location>
</feature>
<dbReference type="InterPro" id="IPR020846">
    <property type="entry name" value="MFS_dom"/>
</dbReference>
<dbReference type="Pfam" id="PF07690">
    <property type="entry name" value="MFS_1"/>
    <property type="match status" value="1"/>
</dbReference>
<evidence type="ECO:0000313" key="7">
    <source>
        <dbReference type="EMBL" id="GLU48537.1"/>
    </source>
</evidence>
<gene>
    <name evidence="7" type="ORF">Nans01_28880</name>
</gene>
<feature type="transmembrane region" description="Helical" evidence="5">
    <location>
        <begin position="384"/>
        <end position="406"/>
    </location>
</feature>
<keyword evidence="3 5" id="KW-1133">Transmembrane helix</keyword>
<protein>
    <submittedName>
        <fullName evidence="7">MFS transporter</fullName>
    </submittedName>
</protein>
<dbReference type="EMBL" id="BSQG01000004">
    <property type="protein sequence ID" value="GLU48537.1"/>
    <property type="molecule type" value="Genomic_DNA"/>
</dbReference>
<dbReference type="PANTHER" id="PTHR23531:SF1">
    <property type="entry name" value="QUINOLENE RESISTANCE PROTEIN NORA"/>
    <property type="match status" value="1"/>
</dbReference>
<name>A0A9W6P7L6_9ACTN</name>
<evidence type="ECO:0000256" key="2">
    <source>
        <dbReference type="ARBA" id="ARBA00022692"/>
    </source>
</evidence>
<evidence type="ECO:0000256" key="4">
    <source>
        <dbReference type="ARBA" id="ARBA00023136"/>
    </source>
</evidence>
<evidence type="ECO:0000256" key="5">
    <source>
        <dbReference type="SAM" id="Phobius"/>
    </source>
</evidence>
<dbReference type="PROSITE" id="PS50850">
    <property type="entry name" value="MFS"/>
    <property type="match status" value="1"/>
</dbReference>
<evidence type="ECO:0000259" key="6">
    <source>
        <dbReference type="PROSITE" id="PS50850"/>
    </source>
</evidence>
<feature type="transmembrane region" description="Helical" evidence="5">
    <location>
        <begin position="172"/>
        <end position="195"/>
    </location>
</feature>
<evidence type="ECO:0000256" key="1">
    <source>
        <dbReference type="ARBA" id="ARBA00004651"/>
    </source>
</evidence>
<evidence type="ECO:0000313" key="8">
    <source>
        <dbReference type="Proteomes" id="UP001165092"/>
    </source>
</evidence>
<proteinExistence type="predicted"/>
<sequence>MALPFSPAPGSRHDGLRSRAFRLLLLATVASFSGYAMLLPLVPLWAVRGGAGEIGAGATTAVFMLTTVAMQLGMPWLLARGGYRWTFVTGSLLLGLPTALVGLSFDLVPLLVVAAVRGVGFGMVTVVGSALAARLVPPGQIGRAAGYYGMAVGAPLLVVLPAGVWLSLNVGFWVPFLAATLAPLLGAVAAAAIRLDVRGDADRAGRDGQRADGRTVLRLWGTLAAPLVAMLVLAVASSAVVTFLAIPLAAAPWVATAGLLGYSAAVLVGRWAAGLANDRGPGRSLLVAGALGASSGMILLAWALWPAGQGWSGPGAVAVTLVIVGAVLFGAGFGGVQNETMVLMFRRSGPAEYGTASAAWNIGFDAGTGVGALGLGVVAQTLGYGPAFAVAAVAATACLPVALSLARRTGRGGSAPSAADGGAY</sequence>